<dbReference type="Proteomes" id="UP000625551">
    <property type="component" value="Unassembled WGS sequence"/>
</dbReference>
<evidence type="ECO:0000313" key="2">
    <source>
        <dbReference type="EMBL" id="MBD1398065.1"/>
    </source>
</evidence>
<feature type="transmembrane region" description="Helical" evidence="1">
    <location>
        <begin position="384"/>
        <end position="402"/>
    </location>
</feature>
<keyword evidence="3" id="KW-1185">Reference proteome</keyword>
<feature type="transmembrane region" description="Helical" evidence="1">
    <location>
        <begin position="6"/>
        <end position="24"/>
    </location>
</feature>
<accession>A0ABR7XID7</accession>
<feature type="transmembrane region" description="Helical" evidence="1">
    <location>
        <begin position="204"/>
        <end position="222"/>
    </location>
</feature>
<evidence type="ECO:0000256" key="1">
    <source>
        <dbReference type="SAM" id="Phobius"/>
    </source>
</evidence>
<feature type="transmembrane region" description="Helical" evidence="1">
    <location>
        <begin position="117"/>
        <end position="135"/>
    </location>
</feature>
<feature type="transmembrane region" description="Helical" evidence="1">
    <location>
        <begin position="350"/>
        <end position="369"/>
    </location>
</feature>
<comment type="caution">
    <text evidence="2">The sequence shown here is derived from an EMBL/GenBank/DDBJ whole genome shotgun (WGS) entry which is preliminary data.</text>
</comment>
<evidence type="ECO:0000313" key="3">
    <source>
        <dbReference type="Proteomes" id="UP000625551"/>
    </source>
</evidence>
<dbReference type="PROSITE" id="PS51257">
    <property type="entry name" value="PROKAR_LIPOPROTEIN"/>
    <property type="match status" value="1"/>
</dbReference>
<keyword evidence="1" id="KW-0472">Membrane</keyword>
<name>A0ABR7XID7_9BACT</name>
<protein>
    <submittedName>
        <fullName evidence="2">Uncharacterized protein</fullName>
    </submittedName>
</protein>
<gene>
    <name evidence="2" type="ORF">H9Q13_12880</name>
</gene>
<keyword evidence="1" id="KW-1133">Transmembrane helix</keyword>
<dbReference type="EMBL" id="JACXAJ010000006">
    <property type="protein sequence ID" value="MBD1398065.1"/>
    <property type="molecule type" value="Genomic_DNA"/>
</dbReference>
<feature type="transmembrane region" description="Helical" evidence="1">
    <location>
        <begin position="256"/>
        <end position="274"/>
    </location>
</feature>
<keyword evidence="1" id="KW-0812">Transmembrane</keyword>
<reference evidence="2 3" key="1">
    <citation type="submission" date="2020-09" db="EMBL/GenBank/DDBJ databases">
        <title>Genome sequencing and assembly of Pontibacter sp.</title>
        <authorList>
            <person name="Chhetri G."/>
        </authorList>
    </citation>
    <scope>NUCLEOTIDE SEQUENCE [LARGE SCALE GENOMIC DNA]</scope>
    <source>
        <strain evidence="2 3">JH31</strain>
    </source>
</reference>
<dbReference type="RefSeq" id="WP_191184216.1">
    <property type="nucleotide sequence ID" value="NZ_JACXAJ010000006.1"/>
</dbReference>
<feature type="transmembrane region" description="Helical" evidence="1">
    <location>
        <begin position="84"/>
        <end position="105"/>
    </location>
</feature>
<feature type="transmembrane region" description="Helical" evidence="1">
    <location>
        <begin position="311"/>
        <end position="329"/>
    </location>
</feature>
<feature type="transmembrane region" description="Helical" evidence="1">
    <location>
        <begin position="147"/>
        <end position="174"/>
    </location>
</feature>
<feature type="transmembrane region" description="Helical" evidence="1">
    <location>
        <begin position="286"/>
        <end position="305"/>
    </location>
</feature>
<organism evidence="2 3">
    <name type="scientific">Pontibacter aquaedesilientis</name>
    <dbReference type="NCBI Taxonomy" id="2766980"/>
    <lineage>
        <taxon>Bacteria</taxon>
        <taxon>Pseudomonadati</taxon>
        <taxon>Bacteroidota</taxon>
        <taxon>Cytophagia</taxon>
        <taxon>Cytophagales</taxon>
        <taxon>Hymenobacteraceae</taxon>
        <taxon>Pontibacter</taxon>
    </lineage>
</organism>
<sequence length="410" mass="46623">MKELLAAVLISLAFTLACLYLHIMPSSNSMINLRTSTLSDEKPLISNEYLTIAITYHKEHPAFAKRPLTTYLVEKLSSISSLDLGTSFTVINFSFLFLCGLAVYWCSTLLGHNAAEALWSMTLFYTSFSVLFSFFPPIYSYDEPLQYLLIYLSLIALLYGNWLLFVCFFSLGLIARESGLILLPGFALLVVSYEKPLSFCLKRILLLGLPVLIYATFLYVFISETNIEEASRQDFMDRFSHFFGNFRNLKFTLESFTSFLLATGLQAYLLYCYASRKLLTNTEKRYAAAFVLVLVINTLVVFLTTQARETRLFALPLIFLFPFLGKYFISEYRLIRTKISQATKMELARNFALVAVLAGLSLVVTNSYYFQTIGSPSDNLFNEYTGLAAILFFSHFVFRFVLKPKSEAVA</sequence>
<proteinExistence type="predicted"/>